<evidence type="ECO:0000256" key="3">
    <source>
        <dbReference type="ARBA" id="ARBA00022448"/>
    </source>
</evidence>
<keyword evidence="4" id="KW-1003">Cell membrane</keyword>
<evidence type="ECO:0000256" key="5">
    <source>
        <dbReference type="ARBA" id="ARBA00022692"/>
    </source>
</evidence>
<comment type="subcellular location">
    <subcellularLocation>
        <location evidence="1">Cell membrane</location>
        <topology evidence="1">Single-pass membrane protein</topology>
    </subcellularLocation>
</comment>
<keyword evidence="9" id="KW-0472">Membrane</keyword>
<name>A0ABS2PLN7_9STRE</name>
<keyword evidence="3" id="KW-0813">Transport</keyword>
<dbReference type="Proteomes" id="UP000809081">
    <property type="component" value="Unassembled WGS sequence"/>
</dbReference>
<evidence type="ECO:0000256" key="6">
    <source>
        <dbReference type="ARBA" id="ARBA00022927"/>
    </source>
</evidence>
<dbReference type="InterPro" id="IPR003849">
    <property type="entry name" value="Preprotein_translocase_YajC"/>
</dbReference>
<dbReference type="NCBIfam" id="NF005100">
    <property type="entry name" value="PRK06531.1"/>
    <property type="match status" value="1"/>
</dbReference>
<dbReference type="PANTHER" id="PTHR33909">
    <property type="entry name" value="SEC TRANSLOCON ACCESSORY COMPLEX SUBUNIT YAJC"/>
    <property type="match status" value="1"/>
</dbReference>
<dbReference type="NCBIfam" id="TIGR00739">
    <property type="entry name" value="yajC"/>
    <property type="match status" value="1"/>
</dbReference>
<keyword evidence="6" id="KW-0653">Protein transport</keyword>
<comment type="similarity">
    <text evidence="2">Belongs to the YajC family.</text>
</comment>
<dbReference type="PRINTS" id="PR01853">
    <property type="entry name" value="YAJCTRNLCASE"/>
</dbReference>
<evidence type="ECO:0000256" key="7">
    <source>
        <dbReference type="ARBA" id="ARBA00022989"/>
    </source>
</evidence>
<gene>
    <name evidence="10" type="ORF">JOC31_001101</name>
</gene>
<dbReference type="PANTHER" id="PTHR33909:SF1">
    <property type="entry name" value="SEC TRANSLOCON ACCESSORY COMPLEX SUBUNIT YAJC"/>
    <property type="match status" value="1"/>
</dbReference>
<keyword evidence="5" id="KW-0812">Transmembrane</keyword>
<dbReference type="Pfam" id="PF02699">
    <property type="entry name" value="YajC"/>
    <property type="match status" value="1"/>
</dbReference>
<evidence type="ECO:0000256" key="2">
    <source>
        <dbReference type="ARBA" id="ARBA00006742"/>
    </source>
</evidence>
<comment type="caution">
    <text evidence="10">The sequence shown here is derived from an EMBL/GenBank/DDBJ whole genome shotgun (WGS) entry which is preliminary data.</text>
</comment>
<evidence type="ECO:0000256" key="1">
    <source>
        <dbReference type="ARBA" id="ARBA00004162"/>
    </source>
</evidence>
<keyword evidence="7" id="KW-1133">Transmembrane helix</keyword>
<accession>A0ABS2PLN7</accession>
<evidence type="ECO:0000256" key="9">
    <source>
        <dbReference type="ARBA" id="ARBA00023136"/>
    </source>
</evidence>
<organism evidence="10 11">
    <name type="scientific">Streptococcus saliviloxodontae</name>
    <dbReference type="NCBI Taxonomy" id="1349416"/>
    <lineage>
        <taxon>Bacteria</taxon>
        <taxon>Bacillati</taxon>
        <taxon>Bacillota</taxon>
        <taxon>Bacilli</taxon>
        <taxon>Lactobacillales</taxon>
        <taxon>Streptococcaceae</taxon>
        <taxon>Streptococcus</taxon>
    </lineage>
</organism>
<proteinExistence type="inferred from homology"/>
<reference evidence="10 11" key="1">
    <citation type="submission" date="2021-01" db="EMBL/GenBank/DDBJ databases">
        <title>Genomic Encyclopedia of Type Strains, Phase IV (KMG-IV): sequencing the most valuable type-strain genomes for metagenomic binning, comparative biology and taxonomic classification.</title>
        <authorList>
            <person name="Goeker M."/>
        </authorList>
    </citation>
    <scope>NUCLEOTIDE SEQUENCE [LARGE SCALE GENOMIC DNA]</scope>
    <source>
        <strain evidence="10 11">DSM 27513</strain>
    </source>
</reference>
<protein>
    <submittedName>
        <fullName evidence="10">Preprotein translocase subunit YajC</fullName>
    </submittedName>
</protein>
<evidence type="ECO:0000256" key="8">
    <source>
        <dbReference type="ARBA" id="ARBA00023010"/>
    </source>
</evidence>
<keyword evidence="11" id="KW-1185">Reference proteome</keyword>
<evidence type="ECO:0000313" key="10">
    <source>
        <dbReference type="EMBL" id="MBM7636281.1"/>
    </source>
</evidence>
<dbReference type="SMART" id="SM01323">
    <property type="entry name" value="YajC"/>
    <property type="match status" value="1"/>
</dbReference>
<dbReference type="EMBL" id="JAFBEI010000020">
    <property type="protein sequence ID" value="MBM7636281.1"/>
    <property type="molecule type" value="Genomic_DNA"/>
</dbReference>
<sequence length="121" mass="13359">MPTMLILIIFVAGMMFFTQRNQKKKANERQNQLNSLAKGDEIVTIGGLYGLIDEVDVDNKKMTLDVDGVFLTFELSALKRVVAKATVQTEVVSDVASETSDVTEKIIEESSEVVTDEQTEG</sequence>
<keyword evidence="8" id="KW-0811">Translocation</keyword>
<evidence type="ECO:0000313" key="11">
    <source>
        <dbReference type="Proteomes" id="UP000809081"/>
    </source>
</evidence>
<evidence type="ECO:0000256" key="4">
    <source>
        <dbReference type="ARBA" id="ARBA00022475"/>
    </source>
</evidence>